<name>A0A5A9P0U2_9TELE</name>
<accession>A0A5A9P0U2</accession>
<protein>
    <submittedName>
        <fullName evidence="1">Uncharacterized protein</fullName>
    </submittedName>
</protein>
<proteinExistence type="predicted"/>
<evidence type="ECO:0000313" key="2">
    <source>
        <dbReference type="Proteomes" id="UP000324632"/>
    </source>
</evidence>
<keyword evidence="2" id="KW-1185">Reference proteome</keyword>
<organism evidence="1 2">
    <name type="scientific">Triplophysa tibetana</name>
    <dbReference type="NCBI Taxonomy" id="1572043"/>
    <lineage>
        <taxon>Eukaryota</taxon>
        <taxon>Metazoa</taxon>
        <taxon>Chordata</taxon>
        <taxon>Craniata</taxon>
        <taxon>Vertebrata</taxon>
        <taxon>Euteleostomi</taxon>
        <taxon>Actinopterygii</taxon>
        <taxon>Neopterygii</taxon>
        <taxon>Teleostei</taxon>
        <taxon>Ostariophysi</taxon>
        <taxon>Cypriniformes</taxon>
        <taxon>Nemacheilidae</taxon>
        <taxon>Triplophysa</taxon>
    </lineage>
</organism>
<sequence>MVTTAPTDLDGAAERYTLKPSRKAQPFVSRQRIDVISCALFTAPASFSPQSILWDVYFGGVCASLPTICQLKPHQLFHNTRSKTVLAYDPCKAEINGAEETAVYQLFPHCVSVSVITTISGDLYGGIRLRVDLSRARSPTGIKSGEVRQSAAELQIRGCNCFSAAGQARDLAFEGRESALSRQKSFFDSRSNICPPFAAKAALSNCRLVEMGRQYASLEWNNRDINATGQQQTAGIFSAPLEFVYSVSSLKRQHYNCLCMCNIVAKSPPPLSSRGPGPCLLMRGVWAASVSKNSCGPYGSATPPHSSCYKRVFICS</sequence>
<dbReference type="AlphaFoldDB" id="A0A5A9P0U2"/>
<reference evidence="1 2" key="1">
    <citation type="journal article" date="2019" name="Mol. Ecol. Resour.">
        <title>Chromosome-level genome assembly of Triplophysa tibetana, a fish adapted to the harsh high-altitude environment of the Tibetan Plateau.</title>
        <authorList>
            <person name="Yang X."/>
            <person name="Liu H."/>
            <person name="Ma Z."/>
            <person name="Zou Y."/>
            <person name="Zou M."/>
            <person name="Mao Y."/>
            <person name="Li X."/>
            <person name="Wang H."/>
            <person name="Chen T."/>
            <person name="Wang W."/>
            <person name="Yang R."/>
        </authorList>
    </citation>
    <scope>NUCLEOTIDE SEQUENCE [LARGE SCALE GENOMIC DNA]</scope>
    <source>
        <strain evidence="1">TTIB1903HZAU</strain>
        <tissue evidence="1">Muscle</tissue>
    </source>
</reference>
<dbReference type="Proteomes" id="UP000324632">
    <property type="component" value="Chromosome 10"/>
</dbReference>
<evidence type="ECO:0000313" key="1">
    <source>
        <dbReference type="EMBL" id="KAA0715480.1"/>
    </source>
</evidence>
<dbReference type="EMBL" id="SOYY01000010">
    <property type="protein sequence ID" value="KAA0715480.1"/>
    <property type="molecule type" value="Genomic_DNA"/>
</dbReference>
<comment type="caution">
    <text evidence="1">The sequence shown here is derived from an EMBL/GenBank/DDBJ whole genome shotgun (WGS) entry which is preliminary data.</text>
</comment>
<gene>
    <name evidence="1" type="ORF">E1301_Tti019563</name>
</gene>